<name>A0A2G5NNX7_9STAP</name>
<protein>
    <submittedName>
        <fullName evidence="4">DUF4064 domain-containing protein</fullName>
    </submittedName>
</protein>
<dbReference type="Pfam" id="PF13273">
    <property type="entry name" value="DUF4064"/>
    <property type="match status" value="1"/>
</dbReference>
<feature type="region of interest" description="Disordered" evidence="1">
    <location>
        <begin position="234"/>
        <end position="256"/>
    </location>
</feature>
<sequence length="279" mass="32347">MSRREYTQTVKPVSRVPEKIFGWLAWLPLLALSIFGLYQLLVNGNNPEFVTQLKEALNNELGKNPDFQNSLNEANMSVDELVPLMIKSVWGIIAYTILPLLFGLIGLLKMKKRILAGVMLLLAGLLTAPLFLTIILGFIPLFFLIAAILLFARKDKVITNNDYYEDHREVETVERKRNVAPTYVERDETIERERNNDYVYDADVTKEREVNYNNRTVDTDRDTVIEQKNHTNVDHDFNASNERNTFDNNLDGDRDRVTYVDNTKDAVNERRDNYNNRNQ</sequence>
<dbReference type="AlphaFoldDB" id="A0A2G5NNX7"/>
<keyword evidence="5" id="KW-1185">Reference proteome</keyword>
<evidence type="ECO:0000256" key="1">
    <source>
        <dbReference type="SAM" id="MobiDB-lite"/>
    </source>
</evidence>
<evidence type="ECO:0000259" key="3">
    <source>
        <dbReference type="Pfam" id="PF13273"/>
    </source>
</evidence>
<feature type="domain" description="DUF4064" evidence="3">
    <location>
        <begin position="14"/>
        <end position="129"/>
    </location>
</feature>
<keyword evidence="2" id="KW-0812">Transmembrane</keyword>
<comment type="caution">
    <text evidence="4">The sequence shown here is derived from an EMBL/GenBank/DDBJ whole genome shotgun (WGS) entry which is preliminary data.</text>
</comment>
<proteinExistence type="predicted"/>
<keyword evidence="2" id="KW-0472">Membrane</keyword>
<organism evidence="4 5">
    <name type="scientific">Macrococcoides goetzii</name>
    <dbReference type="NCBI Taxonomy" id="1891097"/>
    <lineage>
        <taxon>Bacteria</taxon>
        <taxon>Bacillati</taxon>
        <taxon>Bacillota</taxon>
        <taxon>Bacilli</taxon>
        <taxon>Bacillales</taxon>
        <taxon>Staphylococcaceae</taxon>
        <taxon>Macrococcoides</taxon>
    </lineage>
</organism>
<feature type="transmembrane region" description="Helical" evidence="2">
    <location>
        <begin position="89"/>
        <end position="108"/>
    </location>
</feature>
<evidence type="ECO:0000256" key="2">
    <source>
        <dbReference type="SAM" id="Phobius"/>
    </source>
</evidence>
<feature type="transmembrane region" description="Helical" evidence="2">
    <location>
        <begin position="20"/>
        <end position="41"/>
    </location>
</feature>
<dbReference type="RefSeq" id="WP_099580723.1">
    <property type="nucleotide sequence ID" value="NZ_MJBI02000001.1"/>
</dbReference>
<evidence type="ECO:0000313" key="5">
    <source>
        <dbReference type="Proteomes" id="UP000229523"/>
    </source>
</evidence>
<reference evidence="4 5" key="1">
    <citation type="journal article" date="2018" name="Front. Microbiol.">
        <title>Description and Comparative Genomics of Macrococcus caseolyticus subsp. hominis subsp. nov., Macrococcus goetzii sp. nov., Macrococcus epidermidis sp. nov., and Macrococcus bohemicus sp. nov., Novel Macrococci From Human Clinical Material With Virulence Potential and Suspected Uptake of Foreign DNA by Natural Transformation.</title>
        <authorList>
            <person name="Maslanova I."/>
            <person name="Wertheimer Z."/>
            <person name="Sedlacek I."/>
            <person name="Svec P."/>
            <person name="Indrakova A."/>
            <person name="Kovarovic V."/>
            <person name="Schumann P."/>
            <person name="Sproer C."/>
            <person name="Kralova S."/>
            <person name="Sedo O."/>
            <person name="Kristofova L."/>
            <person name="Vrbovska V."/>
            <person name="Fuzik T."/>
            <person name="Petras P."/>
            <person name="Zdrahal Z."/>
            <person name="Ruzickova V."/>
            <person name="Doskar J."/>
            <person name="Pantucek R."/>
        </authorList>
    </citation>
    <scope>NUCLEOTIDE SEQUENCE [LARGE SCALE GENOMIC DNA]</scope>
    <source>
        <strain evidence="4 5">CCM 4927</strain>
    </source>
</reference>
<dbReference type="Proteomes" id="UP000229523">
    <property type="component" value="Unassembled WGS sequence"/>
</dbReference>
<accession>A0A2G5NNX7</accession>
<gene>
    <name evidence="4" type="ORF">BFS35_004825</name>
</gene>
<feature type="transmembrane region" description="Helical" evidence="2">
    <location>
        <begin position="120"/>
        <end position="152"/>
    </location>
</feature>
<evidence type="ECO:0000313" key="4">
    <source>
        <dbReference type="EMBL" id="RAI83015.1"/>
    </source>
</evidence>
<dbReference type="EMBL" id="MJBI02000001">
    <property type="protein sequence ID" value="RAI83015.1"/>
    <property type="molecule type" value="Genomic_DNA"/>
</dbReference>
<dbReference type="InterPro" id="IPR025273">
    <property type="entry name" value="DUF4064"/>
</dbReference>
<feature type="compositionally biased region" description="Polar residues" evidence="1">
    <location>
        <begin position="238"/>
        <end position="248"/>
    </location>
</feature>
<keyword evidence="2" id="KW-1133">Transmembrane helix</keyword>